<reference evidence="1 2" key="1">
    <citation type="submission" date="2024-06" db="EMBL/GenBank/DDBJ databases">
        <title>Complete genome of Phlyctema vagabunda strain 19-DSS-EL-015.</title>
        <authorList>
            <person name="Fiorenzani C."/>
        </authorList>
    </citation>
    <scope>NUCLEOTIDE SEQUENCE [LARGE SCALE GENOMIC DNA]</scope>
    <source>
        <strain evidence="1 2">19-DSS-EL-015</strain>
    </source>
</reference>
<sequence>MKPFVVLPLYIYPTDGSWDVLFAALASHPKLRFVIIINPSSGPGSPPNPDSDYVSAISKLRMYSNVDLLGYVHVTYATRPVALVQEDIDIYAGWRSYPGSRIHMDGIFFDEAPSKYPGGDYHYMQSVASYAKQKLGGTVMLNPGVAVDEAYYEISDLVIACENTYQDYSGTPLDDLDHSTRHRTCVLVHHFMGTVKDQEGFLTSLIRQQIGGIFISTEEYDSWSELWSDFCVVIASH</sequence>
<dbReference type="PANTHER" id="PTHR35040">
    <property type="match status" value="1"/>
</dbReference>
<proteinExistence type="predicted"/>
<dbReference type="Pfam" id="PF12138">
    <property type="entry name" value="Spherulin4"/>
    <property type="match status" value="1"/>
</dbReference>
<organism evidence="1 2">
    <name type="scientific">Phlyctema vagabunda</name>
    <dbReference type="NCBI Taxonomy" id="108571"/>
    <lineage>
        <taxon>Eukaryota</taxon>
        <taxon>Fungi</taxon>
        <taxon>Dikarya</taxon>
        <taxon>Ascomycota</taxon>
        <taxon>Pezizomycotina</taxon>
        <taxon>Leotiomycetes</taxon>
        <taxon>Helotiales</taxon>
        <taxon>Dermateaceae</taxon>
        <taxon>Phlyctema</taxon>
    </lineage>
</organism>
<dbReference type="EMBL" id="JBFCZG010000005">
    <property type="protein sequence ID" value="KAL3422764.1"/>
    <property type="molecule type" value="Genomic_DNA"/>
</dbReference>
<gene>
    <name evidence="1" type="ORF">PVAG01_06920</name>
</gene>
<evidence type="ECO:0000313" key="1">
    <source>
        <dbReference type="EMBL" id="KAL3422764.1"/>
    </source>
</evidence>
<evidence type="ECO:0008006" key="3">
    <source>
        <dbReference type="Google" id="ProtNLM"/>
    </source>
</evidence>
<dbReference type="InterPro" id="IPR021986">
    <property type="entry name" value="Spherulin4"/>
</dbReference>
<comment type="caution">
    <text evidence="1">The sequence shown here is derived from an EMBL/GenBank/DDBJ whole genome shotgun (WGS) entry which is preliminary data.</text>
</comment>
<dbReference type="Proteomes" id="UP001629113">
    <property type="component" value="Unassembled WGS sequence"/>
</dbReference>
<accession>A0ABR4PHE6</accession>
<dbReference type="PANTHER" id="PTHR35040:SF9">
    <property type="entry name" value="4-LIKE CELL SURFACE PROTEIN, PUTATIVE (AFU_ORTHOLOGUE AFUA_4G14080)-RELATED"/>
    <property type="match status" value="1"/>
</dbReference>
<keyword evidence="2" id="KW-1185">Reference proteome</keyword>
<protein>
    <recommendedName>
        <fullName evidence="3">Spherulin-4</fullName>
    </recommendedName>
</protein>
<evidence type="ECO:0000313" key="2">
    <source>
        <dbReference type="Proteomes" id="UP001629113"/>
    </source>
</evidence>
<name>A0ABR4PHE6_9HELO</name>